<dbReference type="STRING" id="182217.HCW_08515"/>
<feature type="domain" description="GmrSD restriction endonucleases N-terminal" evidence="2">
    <location>
        <begin position="13"/>
        <end position="226"/>
    </location>
</feature>
<dbReference type="KEGG" id="hce:HCW_08515"/>
<proteinExistence type="predicted"/>
<dbReference type="EMBL" id="CP003479">
    <property type="protein sequence ID" value="AFI04958.1"/>
    <property type="molecule type" value="Genomic_DNA"/>
</dbReference>
<dbReference type="HOGENOM" id="CLU_019971_0_0_7"/>
<evidence type="ECO:0000256" key="1">
    <source>
        <dbReference type="SAM" id="Coils"/>
    </source>
</evidence>
<dbReference type="InterPro" id="IPR004919">
    <property type="entry name" value="GmrSD_N"/>
</dbReference>
<protein>
    <recommendedName>
        <fullName evidence="2">GmrSD restriction endonucleases N-terminal domain-containing protein</fullName>
    </recommendedName>
</protein>
<dbReference type="PATRIC" id="fig|182217.3.peg.1807"/>
<reference evidence="4" key="1">
    <citation type="submission" date="2012-04" db="EMBL/GenBank/DDBJ databases">
        <title>Complete genome sequence of Helicobacter cetorum strain MIT 00-7128.</title>
        <authorList>
            <person name="Kersulyte D."/>
            <person name="Berg D.E."/>
        </authorList>
    </citation>
    <scope>NUCLEOTIDE SEQUENCE [LARGE SCALE GENOMIC DNA]</scope>
    <source>
        <strain evidence="4">MIT 00-7128</strain>
    </source>
</reference>
<name>I0EPT9_HELC0</name>
<dbReference type="eggNOG" id="COG1479">
    <property type="taxonomic scope" value="Bacteria"/>
</dbReference>
<keyword evidence="4" id="KW-1185">Reference proteome</keyword>
<feature type="coiled-coil region" evidence="1">
    <location>
        <begin position="561"/>
        <end position="595"/>
    </location>
</feature>
<evidence type="ECO:0000313" key="4">
    <source>
        <dbReference type="Proteomes" id="UP000005010"/>
    </source>
</evidence>
<accession>I0EPT9</accession>
<dbReference type="AlphaFoldDB" id="I0EPT9"/>
<gene>
    <name evidence="3" type="ordered locus">HCW_08515</name>
</gene>
<dbReference type="RefSeq" id="WP_014661820.1">
    <property type="nucleotide sequence ID" value="NC_017737.1"/>
</dbReference>
<dbReference type="Pfam" id="PF03235">
    <property type="entry name" value="GmrSD_N"/>
    <property type="match status" value="1"/>
</dbReference>
<evidence type="ECO:0000313" key="3">
    <source>
        <dbReference type="EMBL" id="AFI04958.1"/>
    </source>
</evidence>
<sequence>MQNNNPTKRSNFKELIEKYSIEIPIIQRDYAQGRQDSESKRICEGFLQALFESLTKSSKLHLDFIYGSVKDNKFIPLDGQQRLTTLFLLSWYLGKFLKEDIRYLEKFTYQTRSSSKEFCCELVYCGYKEDFHNGMNLKKQIIDSAWFMPFYQQDPTISSMLNVLKKIHEKFKNVDLKTLQTCYANLENISFDILELDTFKLGEDLYIKMNARGKPLSDFENFKAKFESLLISYEQLDYKKKFAKRFDKAWQDTIWEFKNEFDKEPEFVGDMFLNYIEFVSKMLYLKDNEKLSENIQDIIFTKGLYEKQENLDFLYYALEYIKDIRKLGREIFSTHHTQDKVKIFSRKKDETIDFVRDILVERHEKLTLSEQTLIFMLIAYVIKHENKINESYLMDFIHVIRNVIESHDNFDTRAVTLNLNFGENNISKVLEFFMPIIAEQNIYEILEHKQSNIKGFKHEILKSQILKEHPNIKAKLKELEDKPYFKGKLDIILPNNAKDFNENHFNESIEFLCNLLEKEDQNTICICLKDIIKEGKLTGSFYGNKKYFYGYQGCFEFFLVSEVTENRKNAFNQLLNEYKNEGKNIQKLVARKKEEVIKWHENKRKEWRYYFFKYDVFKKMWDKDENLVVFYDMQKNYLEKIYVRRRSDVAKRINPYLKAICDKFNLAYEPYSQNEVKHPSIPNKIKAFYFDEKGLALELEESFELKESIIEDYQIETSETPMKYYLPYPKKDDSTDLIEKAIELLKDIKESE</sequence>
<dbReference type="Proteomes" id="UP000005010">
    <property type="component" value="Chromosome"/>
</dbReference>
<evidence type="ECO:0000259" key="2">
    <source>
        <dbReference type="Pfam" id="PF03235"/>
    </source>
</evidence>
<keyword evidence="1" id="KW-0175">Coiled coil</keyword>
<organism evidence="3 4">
    <name type="scientific">Helicobacter cetorum (strain ATCC BAA-429 / MIT 00-7128)</name>
    <dbReference type="NCBI Taxonomy" id="182217"/>
    <lineage>
        <taxon>Bacteria</taxon>
        <taxon>Pseudomonadati</taxon>
        <taxon>Campylobacterota</taxon>
        <taxon>Epsilonproteobacteria</taxon>
        <taxon>Campylobacterales</taxon>
        <taxon>Helicobacteraceae</taxon>
        <taxon>Helicobacter</taxon>
    </lineage>
</organism>